<comment type="caution">
    <text evidence="2">The sequence shown here is derived from an EMBL/GenBank/DDBJ whole genome shotgun (WGS) entry which is preliminary data.</text>
</comment>
<name>A0A7Y9ITT8_9BURK</name>
<gene>
    <name evidence="2" type="ORF">FHW18_001629</name>
</gene>
<dbReference type="Pfam" id="PF02515">
    <property type="entry name" value="CoA_transf_3"/>
    <property type="match status" value="1"/>
</dbReference>
<dbReference type="EMBL" id="JACBYR010000001">
    <property type="protein sequence ID" value="NYE82358.1"/>
    <property type="molecule type" value="Genomic_DNA"/>
</dbReference>
<dbReference type="Gene3D" id="3.40.50.10540">
    <property type="entry name" value="Crotonobetainyl-coa:carnitine coa-transferase, domain 1"/>
    <property type="match status" value="1"/>
</dbReference>
<sequence length="404" mass="42890">MTGTLATPALPFTGMLVLDLTQIYNGPYATFLMARAGATVIKIEPPGGEHLRKRGDGLRDAVTVPFAMLNANKQSMCLDLKNPAARDVFLSLVDKADVVIENYTPAVMDSLGLGAKVLRERNPRLIYAASSGYGSTGPYSDYPAMDLAVQAMAGVIGITGFADGPPVKAGPAVCDFMAGVHLYGAVATALLHRERTGQGGCVEVSMMEAIYASLASNLGGHAAQDRSVQRTGNHHGGMALAPYNVYPVADGYVAIITSNDKHWDALVRALGIEALAARPEFATREQRAANMTALDDAIGDITRGYTRDALVAHLRSHRAPCAPVQELDDVVNDPHLHARGALRHIDHPSFGSIVVPESPLRFADLPAAPYVPSVPLDHDARDILTGILGMSPTRADDVLSELAR</sequence>
<accession>A0A7Y9ITT8</accession>
<proteinExistence type="predicted"/>
<dbReference type="AlphaFoldDB" id="A0A7Y9ITT8"/>
<organism evidence="2 3">
    <name type="scientific">Pigmentiphaga litoralis</name>
    <dbReference type="NCBI Taxonomy" id="516702"/>
    <lineage>
        <taxon>Bacteria</taxon>
        <taxon>Pseudomonadati</taxon>
        <taxon>Pseudomonadota</taxon>
        <taxon>Betaproteobacteria</taxon>
        <taxon>Burkholderiales</taxon>
        <taxon>Alcaligenaceae</taxon>
        <taxon>Pigmentiphaga</taxon>
    </lineage>
</organism>
<evidence type="ECO:0000256" key="1">
    <source>
        <dbReference type="ARBA" id="ARBA00022679"/>
    </source>
</evidence>
<dbReference type="SUPFAM" id="SSF89796">
    <property type="entry name" value="CoA-transferase family III (CaiB/BaiF)"/>
    <property type="match status" value="1"/>
</dbReference>
<reference evidence="2 3" key="1">
    <citation type="submission" date="2020-07" db="EMBL/GenBank/DDBJ databases">
        <title>Genomic Encyclopedia of Type Strains, Phase IV (KMG-V): Genome sequencing to study the core and pangenomes of soil and plant-associated prokaryotes.</title>
        <authorList>
            <person name="Whitman W."/>
        </authorList>
    </citation>
    <scope>NUCLEOTIDE SEQUENCE [LARGE SCALE GENOMIC DNA]</scope>
    <source>
        <strain evidence="2 3">SAS40</strain>
    </source>
</reference>
<dbReference type="GO" id="GO:0033608">
    <property type="term" value="F:formyl-CoA transferase activity"/>
    <property type="evidence" value="ECO:0007669"/>
    <property type="project" value="UniProtKB-EC"/>
</dbReference>
<evidence type="ECO:0000313" key="3">
    <source>
        <dbReference type="Proteomes" id="UP000542125"/>
    </source>
</evidence>
<protein>
    <submittedName>
        <fullName evidence="2">Formyl-CoA transferase</fullName>
        <ecNumber evidence="2">2.8.3.16</ecNumber>
    </submittedName>
</protein>
<dbReference type="Proteomes" id="UP000542125">
    <property type="component" value="Unassembled WGS sequence"/>
</dbReference>
<dbReference type="InterPro" id="IPR023606">
    <property type="entry name" value="CoA-Trfase_III_dom_1_sf"/>
</dbReference>
<dbReference type="Gene3D" id="3.30.1540.10">
    <property type="entry name" value="formyl-coa transferase, domain 3"/>
    <property type="match status" value="1"/>
</dbReference>
<dbReference type="PANTHER" id="PTHR48207:SF3">
    <property type="entry name" value="SUCCINATE--HYDROXYMETHYLGLUTARATE COA-TRANSFERASE"/>
    <property type="match status" value="1"/>
</dbReference>
<keyword evidence="1 2" id="KW-0808">Transferase</keyword>
<dbReference type="InterPro" id="IPR044855">
    <property type="entry name" value="CoA-Trfase_III_dom3_sf"/>
</dbReference>
<keyword evidence="3" id="KW-1185">Reference proteome</keyword>
<dbReference type="PANTHER" id="PTHR48207">
    <property type="entry name" value="SUCCINATE--HYDROXYMETHYLGLUTARATE COA-TRANSFERASE"/>
    <property type="match status" value="1"/>
</dbReference>
<evidence type="ECO:0000313" key="2">
    <source>
        <dbReference type="EMBL" id="NYE82358.1"/>
    </source>
</evidence>
<dbReference type="EC" id="2.8.3.16" evidence="2"/>
<dbReference type="InterPro" id="IPR050483">
    <property type="entry name" value="CoA-transferase_III_domain"/>
</dbReference>
<dbReference type="InterPro" id="IPR003673">
    <property type="entry name" value="CoA-Trfase_fam_III"/>
</dbReference>
<dbReference type="RefSeq" id="WP_179585180.1">
    <property type="nucleotide sequence ID" value="NZ_JACBYR010000001.1"/>
</dbReference>